<dbReference type="InterPro" id="IPR003780">
    <property type="entry name" value="COX15/CtaA_fam"/>
</dbReference>
<evidence type="ECO:0000256" key="12">
    <source>
        <dbReference type="SAM" id="Phobius"/>
    </source>
</evidence>
<keyword evidence="9 12" id="KW-0472">Membrane</keyword>
<keyword evidence="5 12" id="KW-1133">Transmembrane helix</keyword>
<keyword evidence="10" id="KW-1015">Disulfide bond</keyword>
<evidence type="ECO:0000256" key="1">
    <source>
        <dbReference type="ARBA" id="ARBA00004141"/>
    </source>
</evidence>
<evidence type="ECO:0000256" key="8">
    <source>
        <dbReference type="ARBA" id="ARBA00023133"/>
    </source>
</evidence>
<reference evidence="13" key="1">
    <citation type="submission" date="2024-07" db="EMBL/GenBank/DDBJ databases">
        <title>Complete genome sequence of Verrucomicrobiaceae bacterium NT6N.</title>
        <authorList>
            <person name="Huang C."/>
            <person name="Takami H."/>
            <person name="Hamasaki K."/>
        </authorList>
    </citation>
    <scope>NUCLEOTIDE SEQUENCE</scope>
    <source>
        <strain evidence="13">NT6N</strain>
    </source>
</reference>
<evidence type="ECO:0000256" key="2">
    <source>
        <dbReference type="ARBA" id="ARBA00022475"/>
    </source>
</evidence>
<evidence type="ECO:0000256" key="6">
    <source>
        <dbReference type="ARBA" id="ARBA00023002"/>
    </source>
</evidence>
<evidence type="ECO:0008006" key="14">
    <source>
        <dbReference type="Google" id="ProtNLM"/>
    </source>
</evidence>
<feature type="transmembrane region" description="Helical" evidence="12">
    <location>
        <begin position="165"/>
        <end position="183"/>
    </location>
</feature>
<evidence type="ECO:0000256" key="7">
    <source>
        <dbReference type="ARBA" id="ARBA00023004"/>
    </source>
</evidence>
<protein>
    <recommendedName>
        <fullName evidence="14">Heme A synthase</fullName>
    </recommendedName>
</protein>
<name>A0AAT9FGE3_9BACT</name>
<evidence type="ECO:0000256" key="11">
    <source>
        <dbReference type="ARBA" id="ARBA00023444"/>
    </source>
</evidence>
<dbReference type="AlphaFoldDB" id="A0AAT9FGE3"/>
<feature type="transmembrane region" description="Helical" evidence="12">
    <location>
        <begin position="64"/>
        <end position="86"/>
    </location>
</feature>
<evidence type="ECO:0000256" key="10">
    <source>
        <dbReference type="ARBA" id="ARBA00023157"/>
    </source>
</evidence>
<dbReference type="PANTHER" id="PTHR35457">
    <property type="entry name" value="HEME A SYNTHASE"/>
    <property type="match status" value="1"/>
</dbReference>
<sequence length="302" mass="32988">MGCPDWPTCWGCLVPPTSADQIDPAKLDIEKYRIKAAAHGIDPATITKESIIANYNPVHTWIEYINRLTSTPLAVLTLITFVMAFLKKNRIRSVMIAATLALILLGVNGWMGARIVHSGLKPGIITIHMALAIAMLLVLVFVAWRGCESPWKLAASSCRGGLSKLAWLLFILVLAEGVVGSQVREKTDELKRTHEAAPRSEWVGELEHSTTYLIHRSASWVILLVAILFFMKAIAARTGASMLEKVILGSVLGQMVLGIVLSQVGILPVAQVLHIGLSSILVSALFLWLLASSRMDLRPWNG</sequence>
<evidence type="ECO:0000256" key="5">
    <source>
        <dbReference type="ARBA" id="ARBA00022989"/>
    </source>
</evidence>
<organism evidence="13">
    <name type="scientific">Oceaniferula spumae</name>
    <dbReference type="NCBI Taxonomy" id="2979115"/>
    <lineage>
        <taxon>Bacteria</taxon>
        <taxon>Pseudomonadati</taxon>
        <taxon>Verrucomicrobiota</taxon>
        <taxon>Verrucomicrobiia</taxon>
        <taxon>Verrucomicrobiales</taxon>
        <taxon>Verrucomicrobiaceae</taxon>
        <taxon>Oceaniferula</taxon>
    </lineage>
</organism>
<evidence type="ECO:0000313" key="13">
    <source>
        <dbReference type="EMBL" id="BDS05055.1"/>
    </source>
</evidence>
<keyword evidence="2" id="KW-1003">Cell membrane</keyword>
<dbReference type="Pfam" id="PF02628">
    <property type="entry name" value="COX15-CtaA"/>
    <property type="match status" value="1"/>
</dbReference>
<dbReference type="KEGG" id="osu:NT6N_00950"/>
<dbReference type="InterPro" id="IPR050450">
    <property type="entry name" value="COX15/CtaA_HemeA_synthase"/>
</dbReference>
<keyword evidence="7" id="KW-0408">Iron</keyword>
<evidence type="ECO:0000256" key="9">
    <source>
        <dbReference type="ARBA" id="ARBA00023136"/>
    </source>
</evidence>
<feature type="transmembrane region" description="Helical" evidence="12">
    <location>
        <begin position="93"/>
        <end position="111"/>
    </location>
</feature>
<feature type="transmembrane region" description="Helical" evidence="12">
    <location>
        <begin position="217"/>
        <end position="234"/>
    </location>
</feature>
<comment type="pathway">
    <text evidence="11">Porphyrin-containing compound metabolism.</text>
</comment>
<feature type="transmembrane region" description="Helical" evidence="12">
    <location>
        <begin position="123"/>
        <end position="144"/>
    </location>
</feature>
<gene>
    <name evidence="13" type="ORF">NT6N_00950</name>
</gene>
<keyword evidence="8" id="KW-0350">Heme biosynthesis</keyword>
<proteinExistence type="predicted"/>
<feature type="transmembrane region" description="Helical" evidence="12">
    <location>
        <begin position="272"/>
        <end position="291"/>
    </location>
</feature>
<feature type="transmembrane region" description="Helical" evidence="12">
    <location>
        <begin position="246"/>
        <end position="266"/>
    </location>
</feature>
<keyword evidence="6" id="KW-0560">Oxidoreductase</keyword>
<dbReference type="GO" id="GO:0046872">
    <property type="term" value="F:metal ion binding"/>
    <property type="evidence" value="ECO:0007669"/>
    <property type="project" value="UniProtKB-KW"/>
</dbReference>
<dbReference type="GO" id="GO:0016020">
    <property type="term" value="C:membrane"/>
    <property type="evidence" value="ECO:0007669"/>
    <property type="project" value="UniProtKB-SubCell"/>
</dbReference>
<keyword evidence="3 12" id="KW-0812">Transmembrane</keyword>
<dbReference type="GO" id="GO:0006784">
    <property type="term" value="P:heme A biosynthetic process"/>
    <property type="evidence" value="ECO:0007669"/>
    <property type="project" value="InterPro"/>
</dbReference>
<keyword evidence="4" id="KW-0479">Metal-binding</keyword>
<dbReference type="GO" id="GO:0016491">
    <property type="term" value="F:oxidoreductase activity"/>
    <property type="evidence" value="ECO:0007669"/>
    <property type="project" value="UniProtKB-KW"/>
</dbReference>
<dbReference type="EMBL" id="AP026866">
    <property type="protein sequence ID" value="BDS05055.1"/>
    <property type="molecule type" value="Genomic_DNA"/>
</dbReference>
<dbReference type="Gene3D" id="1.20.1070.10">
    <property type="entry name" value="Rhodopsin 7-helix transmembrane proteins"/>
    <property type="match status" value="1"/>
</dbReference>
<evidence type="ECO:0000256" key="4">
    <source>
        <dbReference type="ARBA" id="ARBA00022723"/>
    </source>
</evidence>
<comment type="subcellular location">
    <subcellularLocation>
        <location evidence="1">Membrane</location>
        <topology evidence="1">Multi-pass membrane protein</topology>
    </subcellularLocation>
</comment>
<accession>A0AAT9FGE3</accession>
<evidence type="ECO:0000256" key="3">
    <source>
        <dbReference type="ARBA" id="ARBA00022692"/>
    </source>
</evidence>
<dbReference type="PANTHER" id="PTHR35457:SF1">
    <property type="entry name" value="HEME A SYNTHASE"/>
    <property type="match status" value="1"/>
</dbReference>